<dbReference type="OrthoDB" id="8794394at2"/>
<reference evidence="4 5" key="1">
    <citation type="submission" date="2018-12" db="EMBL/GenBank/DDBJ databases">
        <title>The whole draft genome of Aquabacterium sp. SJQ9.</title>
        <authorList>
            <person name="Sun L."/>
            <person name="Gao X."/>
            <person name="Chen W."/>
            <person name="Huang K."/>
        </authorList>
    </citation>
    <scope>NUCLEOTIDE SEQUENCE [LARGE SCALE GENOMIC DNA]</scope>
    <source>
        <strain evidence="4 5">SJQ9</strain>
    </source>
</reference>
<organism evidence="4 5">
    <name type="scientific">Aquabacterium soli</name>
    <dbReference type="NCBI Taxonomy" id="2493092"/>
    <lineage>
        <taxon>Bacteria</taxon>
        <taxon>Pseudomonadati</taxon>
        <taxon>Pseudomonadota</taxon>
        <taxon>Betaproteobacteria</taxon>
        <taxon>Burkholderiales</taxon>
        <taxon>Aquabacterium</taxon>
    </lineage>
</organism>
<gene>
    <name evidence="4" type="ORF">EIP75_04550</name>
</gene>
<feature type="signal peptide" evidence="2">
    <location>
        <begin position="1"/>
        <end position="23"/>
    </location>
</feature>
<feature type="region of interest" description="Disordered" evidence="1">
    <location>
        <begin position="182"/>
        <end position="221"/>
    </location>
</feature>
<feature type="domain" description="Glutaredoxin" evidence="3">
    <location>
        <begin position="91"/>
        <end position="147"/>
    </location>
</feature>
<dbReference type="InterPro" id="IPR036249">
    <property type="entry name" value="Thioredoxin-like_sf"/>
</dbReference>
<dbReference type="PROSITE" id="PS51354">
    <property type="entry name" value="GLUTAREDOXIN_2"/>
    <property type="match status" value="1"/>
</dbReference>
<accession>A0A3R8U649</accession>
<feature type="chain" id="PRO_5018632724" evidence="2">
    <location>
        <begin position="24"/>
        <end position="221"/>
    </location>
</feature>
<dbReference type="SUPFAM" id="SSF52833">
    <property type="entry name" value="Thioredoxin-like"/>
    <property type="match status" value="1"/>
</dbReference>
<proteinExistence type="predicted"/>
<evidence type="ECO:0000256" key="2">
    <source>
        <dbReference type="SAM" id="SignalP"/>
    </source>
</evidence>
<keyword evidence="2" id="KW-0732">Signal</keyword>
<sequence length="221" mass="23250">MPRFQKIPIHVLAAVPAAPAAMAALVLGTAALMVSTPAWALYKVIGPDGKVTYTDRAPTDKPAQALRTNGSVSSTANLPFELRQIAGKYPVTLYTTKDCPPCDSGRQSLRQRGIPFTEKSVGTSADLQALQRLENTQQLPVLRVGNQQVKGYSESEWQSYLDAAGYPKQSALAGYQWADATPLAPPAASAPAAKGPANTREPGASTGSGSSTPPPPTGFRF</sequence>
<feature type="compositionally biased region" description="Pro residues" evidence="1">
    <location>
        <begin position="212"/>
        <end position="221"/>
    </location>
</feature>
<evidence type="ECO:0000313" key="5">
    <source>
        <dbReference type="Proteomes" id="UP000269265"/>
    </source>
</evidence>
<dbReference type="Gene3D" id="3.40.30.10">
    <property type="entry name" value="Glutaredoxin"/>
    <property type="match status" value="1"/>
</dbReference>
<keyword evidence="5" id="KW-1185">Reference proteome</keyword>
<dbReference type="EMBL" id="RSED01000003">
    <property type="protein sequence ID" value="RRS05482.1"/>
    <property type="molecule type" value="Genomic_DNA"/>
</dbReference>
<dbReference type="Pfam" id="PF00462">
    <property type="entry name" value="Glutaredoxin"/>
    <property type="match status" value="1"/>
</dbReference>
<comment type="caution">
    <text evidence="4">The sequence shown here is derived from an EMBL/GenBank/DDBJ whole genome shotgun (WGS) entry which is preliminary data.</text>
</comment>
<protein>
    <submittedName>
        <fullName evidence="4">Glutaredoxin family protein</fullName>
    </submittedName>
</protein>
<evidence type="ECO:0000259" key="3">
    <source>
        <dbReference type="Pfam" id="PF00462"/>
    </source>
</evidence>
<evidence type="ECO:0000313" key="4">
    <source>
        <dbReference type="EMBL" id="RRS05482.1"/>
    </source>
</evidence>
<name>A0A3R8U649_9BURK</name>
<dbReference type="InterPro" id="IPR002109">
    <property type="entry name" value="Glutaredoxin"/>
</dbReference>
<feature type="compositionally biased region" description="Low complexity" evidence="1">
    <location>
        <begin position="182"/>
        <end position="211"/>
    </location>
</feature>
<evidence type="ECO:0000256" key="1">
    <source>
        <dbReference type="SAM" id="MobiDB-lite"/>
    </source>
</evidence>
<dbReference type="CDD" id="cd02976">
    <property type="entry name" value="NrdH"/>
    <property type="match status" value="1"/>
</dbReference>
<dbReference type="Proteomes" id="UP000269265">
    <property type="component" value="Unassembled WGS sequence"/>
</dbReference>
<dbReference type="AlphaFoldDB" id="A0A3R8U649"/>